<sequence length="821" mass="91924">MMKKITTLKLQTNVFLAFFYLILLGGTANTVFAQDSAGKISGKVIDETGKNMDYATVSLIKSSDSSTVKVLFSDEQGNYTFDQIKNGSYFVQAELLGYSKSNSESFQLQEGKQTIKIKDIKLSVNNKELETIVITARKPLIERRADMLVVNVENSTLAAGNNALEILERSPGITVDKDDNISLNGKQGIMVMIDGKETHLSSTQLANLLRSTDGNTLQSVEIINNPSAKYDAAGGSGIINIKLKKNKIAGTNGTFNLGGGRGNGYKGNTSLNINHKKDNVSLFGTYSYQTNDRTDLMDINRIVEQDADFTSFAQNNMMNSQYGSHSLRTGVDVQTSEKNTISLQVSGLLNNSEDNNTSNVQIGSHESPLDSTLAATSQFDNEFKNYSINLNNTYNIDTLGSKVSADVDISAFFEDNSADYGNFFYNKDGSVMHDPLLLKSDMPSTIHIQSFKTDYTRPFNENSGFEAGLKYANVKTDNNLKFSEFINEDWENVANRSNHFVYTERVAAAYINYHTKFKKIGIQTGLRTEYTTSNGNSITLGSEVKRDYVDFFPNISLSYDLSDNNQFSLSYSKRINRPNYGVLNPFNYFLDKYTYQQGNPYLQPEYIHAFALNYTLMKRFNFSTGYEIRKDAIVEIMKQNDVDKTTLVTNENIAQQKQWFLNVNAPVKFTKFWSSNTNATTFYLGFESNQAESPISYGQLAFQGTSNHTFQLLSTLSADATVNYQSGLRYSIYKIGQSWSMDLGINKSFKDKRANVKLAVSDIFNTRSQHVSTEYANLNTSIDQKRETRVVRLSLSYSFGNTKISGPKQNVKSDEENRVGK</sequence>
<name>A0A4R1M0R2_9SPHI</name>
<feature type="chain" id="PRO_5020896563" evidence="4">
    <location>
        <begin position="34"/>
        <end position="821"/>
    </location>
</feature>
<protein>
    <submittedName>
        <fullName evidence="6">Outer membrane receptor protein involved in Fe transport</fullName>
    </submittedName>
</protein>
<evidence type="ECO:0000259" key="5">
    <source>
        <dbReference type="Pfam" id="PF14905"/>
    </source>
</evidence>
<reference evidence="6 7" key="1">
    <citation type="submission" date="2019-03" db="EMBL/GenBank/DDBJ databases">
        <title>Genomic Encyclopedia of Archaeal and Bacterial Type Strains, Phase II (KMG-II): from individual species to whole genera.</title>
        <authorList>
            <person name="Goeker M."/>
        </authorList>
    </citation>
    <scope>NUCLEOTIDE SEQUENCE [LARGE SCALE GENOMIC DNA]</scope>
    <source>
        <strain evidence="6 7">DSM 22554</strain>
    </source>
</reference>
<keyword evidence="4" id="KW-0732">Signal</keyword>
<feature type="domain" description="Outer membrane protein beta-barrel" evidence="5">
    <location>
        <begin position="395"/>
        <end position="797"/>
    </location>
</feature>
<dbReference type="AlphaFoldDB" id="A0A4R1M0R2"/>
<comment type="subcellular location">
    <subcellularLocation>
        <location evidence="1">Cell outer membrane</location>
    </subcellularLocation>
</comment>
<gene>
    <name evidence="6" type="ORF">C8N28_0806</name>
</gene>
<accession>A0A4R1M0R2</accession>
<dbReference type="Proteomes" id="UP000294616">
    <property type="component" value="Unassembled WGS sequence"/>
</dbReference>
<dbReference type="SUPFAM" id="SSF56935">
    <property type="entry name" value="Porins"/>
    <property type="match status" value="1"/>
</dbReference>
<dbReference type="InterPro" id="IPR013784">
    <property type="entry name" value="Carb-bd-like_fold"/>
</dbReference>
<evidence type="ECO:0000256" key="4">
    <source>
        <dbReference type="SAM" id="SignalP"/>
    </source>
</evidence>
<dbReference type="Gene3D" id="2.170.130.10">
    <property type="entry name" value="TonB-dependent receptor, plug domain"/>
    <property type="match status" value="1"/>
</dbReference>
<dbReference type="EMBL" id="SMGO01000001">
    <property type="protein sequence ID" value="TCK85498.1"/>
    <property type="molecule type" value="Genomic_DNA"/>
</dbReference>
<organism evidence="6 7">
    <name type="scientific">Albibacterium bauzanense</name>
    <dbReference type="NCBI Taxonomy" id="653929"/>
    <lineage>
        <taxon>Bacteria</taxon>
        <taxon>Pseudomonadati</taxon>
        <taxon>Bacteroidota</taxon>
        <taxon>Sphingobacteriia</taxon>
        <taxon>Sphingobacteriales</taxon>
        <taxon>Sphingobacteriaceae</taxon>
        <taxon>Albibacterium</taxon>
    </lineage>
</organism>
<dbReference type="PANTHER" id="PTHR40980">
    <property type="entry name" value="PLUG DOMAIN-CONTAINING PROTEIN"/>
    <property type="match status" value="1"/>
</dbReference>
<evidence type="ECO:0000313" key="7">
    <source>
        <dbReference type="Proteomes" id="UP000294616"/>
    </source>
</evidence>
<dbReference type="Gene3D" id="2.60.40.1120">
    <property type="entry name" value="Carboxypeptidase-like, regulatory domain"/>
    <property type="match status" value="1"/>
</dbReference>
<keyword evidence="3" id="KW-0998">Cell outer membrane</keyword>
<keyword evidence="2" id="KW-0472">Membrane</keyword>
<keyword evidence="6" id="KW-0675">Receptor</keyword>
<dbReference type="GO" id="GO:0009279">
    <property type="term" value="C:cell outer membrane"/>
    <property type="evidence" value="ECO:0007669"/>
    <property type="project" value="UniProtKB-SubCell"/>
</dbReference>
<dbReference type="Pfam" id="PF13620">
    <property type="entry name" value="CarboxypepD_reg"/>
    <property type="match status" value="1"/>
</dbReference>
<evidence type="ECO:0000256" key="3">
    <source>
        <dbReference type="ARBA" id="ARBA00023237"/>
    </source>
</evidence>
<dbReference type="SUPFAM" id="SSF49452">
    <property type="entry name" value="Starch-binding domain-like"/>
    <property type="match status" value="1"/>
</dbReference>
<dbReference type="GO" id="GO:0030246">
    <property type="term" value="F:carbohydrate binding"/>
    <property type="evidence" value="ECO:0007669"/>
    <property type="project" value="InterPro"/>
</dbReference>
<dbReference type="InterPro" id="IPR041700">
    <property type="entry name" value="OMP_b-brl_3"/>
</dbReference>
<dbReference type="PANTHER" id="PTHR40980:SF4">
    <property type="entry name" value="TONB-DEPENDENT RECEPTOR-LIKE BETA-BARREL DOMAIN-CONTAINING PROTEIN"/>
    <property type="match status" value="1"/>
</dbReference>
<dbReference type="InterPro" id="IPR036942">
    <property type="entry name" value="Beta-barrel_TonB_sf"/>
</dbReference>
<proteinExistence type="predicted"/>
<dbReference type="Pfam" id="PF14905">
    <property type="entry name" value="OMP_b-brl_3"/>
    <property type="match status" value="1"/>
</dbReference>
<feature type="signal peptide" evidence="4">
    <location>
        <begin position="1"/>
        <end position="33"/>
    </location>
</feature>
<comment type="caution">
    <text evidence="6">The sequence shown here is derived from an EMBL/GenBank/DDBJ whole genome shotgun (WGS) entry which is preliminary data.</text>
</comment>
<evidence type="ECO:0000313" key="6">
    <source>
        <dbReference type="EMBL" id="TCK85498.1"/>
    </source>
</evidence>
<evidence type="ECO:0000256" key="2">
    <source>
        <dbReference type="ARBA" id="ARBA00023136"/>
    </source>
</evidence>
<dbReference type="Gene3D" id="2.40.170.20">
    <property type="entry name" value="TonB-dependent receptor, beta-barrel domain"/>
    <property type="match status" value="1"/>
</dbReference>
<keyword evidence="7" id="KW-1185">Reference proteome</keyword>
<dbReference type="RefSeq" id="WP_165870298.1">
    <property type="nucleotide sequence ID" value="NZ_SMGO01000001.1"/>
</dbReference>
<dbReference type="InterPro" id="IPR037066">
    <property type="entry name" value="Plug_dom_sf"/>
</dbReference>
<evidence type="ECO:0000256" key="1">
    <source>
        <dbReference type="ARBA" id="ARBA00004442"/>
    </source>
</evidence>